<accession>A0AAV7U7N0</accession>
<feature type="compositionally biased region" description="Polar residues" evidence="1">
    <location>
        <begin position="1"/>
        <end position="10"/>
    </location>
</feature>
<evidence type="ECO:0000313" key="3">
    <source>
        <dbReference type="Proteomes" id="UP001066276"/>
    </source>
</evidence>
<comment type="caution">
    <text evidence="2">The sequence shown here is derived from an EMBL/GenBank/DDBJ whole genome shotgun (WGS) entry which is preliminary data.</text>
</comment>
<name>A0AAV7U7N0_PLEWA</name>
<evidence type="ECO:0000256" key="1">
    <source>
        <dbReference type="SAM" id="MobiDB-lite"/>
    </source>
</evidence>
<feature type="compositionally biased region" description="Pro residues" evidence="1">
    <location>
        <begin position="41"/>
        <end position="51"/>
    </location>
</feature>
<dbReference type="Proteomes" id="UP001066276">
    <property type="component" value="Chromosome 3_1"/>
</dbReference>
<keyword evidence="3" id="KW-1185">Reference proteome</keyword>
<evidence type="ECO:0000313" key="2">
    <source>
        <dbReference type="EMBL" id="KAJ1185077.1"/>
    </source>
</evidence>
<feature type="compositionally biased region" description="Low complexity" evidence="1">
    <location>
        <begin position="76"/>
        <end position="94"/>
    </location>
</feature>
<feature type="region of interest" description="Disordered" evidence="1">
    <location>
        <begin position="1"/>
        <end position="123"/>
    </location>
</feature>
<sequence length="123" mass="12289">MPGTSASHSCLQPGAQAPPQALVPRALPGAHHSPHQAPTARRPPGPPPHSSPVPQSHMAQGPPHGPNRHGPFPPTAGVGAPAASRSRSVSPQASWALRGSPPSGASDVLPGHPISPHAGRNAV</sequence>
<dbReference type="EMBL" id="JANPWB010000005">
    <property type="protein sequence ID" value="KAJ1185077.1"/>
    <property type="molecule type" value="Genomic_DNA"/>
</dbReference>
<dbReference type="AlphaFoldDB" id="A0AAV7U7N0"/>
<proteinExistence type="predicted"/>
<gene>
    <name evidence="2" type="ORF">NDU88_001872</name>
</gene>
<reference evidence="2" key="1">
    <citation type="journal article" date="2022" name="bioRxiv">
        <title>Sequencing and chromosome-scale assembly of the giantPleurodeles waltlgenome.</title>
        <authorList>
            <person name="Brown T."/>
            <person name="Elewa A."/>
            <person name="Iarovenko S."/>
            <person name="Subramanian E."/>
            <person name="Araus A.J."/>
            <person name="Petzold A."/>
            <person name="Susuki M."/>
            <person name="Suzuki K.-i.T."/>
            <person name="Hayashi T."/>
            <person name="Toyoda A."/>
            <person name="Oliveira C."/>
            <person name="Osipova E."/>
            <person name="Leigh N.D."/>
            <person name="Simon A."/>
            <person name="Yun M.H."/>
        </authorList>
    </citation>
    <scope>NUCLEOTIDE SEQUENCE</scope>
    <source>
        <strain evidence="2">20211129_DDA</strain>
        <tissue evidence="2">Liver</tissue>
    </source>
</reference>
<organism evidence="2 3">
    <name type="scientific">Pleurodeles waltl</name>
    <name type="common">Iberian ribbed newt</name>
    <dbReference type="NCBI Taxonomy" id="8319"/>
    <lineage>
        <taxon>Eukaryota</taxon>
        <taxon>Metazoa</taxon>
        <taxon>Chordata</taxon>
        <taxon>Craniata</taxon>
        <taxon>Vertebrata</taxon>
        <taxon>Euteleostomi</taxon>
        <taxon>Amphibia</taxon>
        <taxon>Batrachia</taxon>
        <taxon>Caudata</taxon>
        <taxon>Salamandroidea</taxon>
        <taxon>Salamandridae</taxon>
        <taxon>Pleurodelinae</taxon>
        <taxon>Pleurodeles</taxon>
    </lineage>
</organism>
<protein>
    <submittedName>
        <fullName evidence="2">Uncharacterized protein</fullName>
    </submittedName>
</protein>